<keyword evidence="5 17" id="KW-0808">Transferase</keyword>
<dbReference type="InterPro" id="IPR054690">
    <property type="entry name" value="DNA_polI_exonuclease"/>
</dbReference>
<dbReference type="CDD" id="cd09859">
    <property type="entry name" value="PIN_53EXO"/>
    <property type="match status" value="1"/>
</dbReference>
<sequence length="915" mass="102716">MDNTILLIDGSSFIFRAFYAVKNLTAPSGIPTNATYGIINMLKQMEKKYTTAHWVCVFDAKGKTFRDDIYPEYKATRRETPPELVLQIPYIHDIIDKLGIPVIVEEGVEADDVIATIAKKYAREGHDILIATGDKDFAQVVDDKITLVNTMTGEILDIAGVEAKFGVRPDQIIDYLSLIGDTVDNVPGVHKCGPKTAQKWLNEFGSIDALIANKDKLTGAVGDNFRSAIDWLPTAKRLITIDDQVNVKHVDINSLINLTRKEPRHHELVPIFRELNFRTWLKESEFALNNNPQSGTIANEANEDLLTKQEFKAKPLHVVNKPDDISKLIQKIINSNKLTSYSLITSDYTDILSPLMAMVITDDDNIYLIELATEHNQNNELFLSETTDLSSLVIAYFQANCPKICINLKNNLKTLSKYLDVINGIEGDIALASYIRESQQNQSLTAILERYGQTQGSIDGFETVCGKGAKRLLWHELDSTQKNHLAKSLNEELLSAYSAIIKEMDSKELNLYQNIELPLSIVLDKIEKAGMKIDLTAFQLLKGELQQKIRLLEEAVFQEAGCVFNLNSPKQLQDILFNQLKLPTDGIKSNTTGYSTDEESLSILADQGIGIANLILEFRTLSKLLNTYVDKLPLAADNQERLHTTLEQTVVASGRLSSKDPNLQNIPVRTEYGQKIRKCFIAEAGHQLVCADYSQIELRILAHISDDANLIDAFNKRYDIHLATASQIFHKPQAEVTRDERSYAKSINFGLIYGKSVFGLAKELKIERSAAKLYIDNYFAKYPQVKDFMDRIKKDAHRDGYVSTIYGRKIYLANINSSNKILSQAEERLALNAPMQGSAADIIKIAMLNVDKWLRDNQLQSKMIMQVHDELILQVPNNEVSLILENLANLMIEGIKLNVPLEVDVKAAGNWSAAH</sequence>
<evidence type="ECO:0000256" key="11">
    <source>
        <dbReference type="ARBA" id="ARBA00022839"/>
    </source>
</evidence>
<keyword evidence="14 17" id="KW-0234">DNA repair</keyword>
<dbReference type="Proteomes" id="UP000236655">
    <property type="component" value="Chromosome"/>
</dbReference>
<comment type="catalytic activity">
    <reaction evidence="15 17">
        <text>DNA(n) + a 2'-deoxyribonucleoside 5'-triphosphate = DNA(n+1) + diphosphate</text>
        <dbReference type="Rhea" id="RHEA:22508"/>
        <dbReference type="Rhea" id="RHEA-COMP:17339"/>
        <dbReference type="Rhea" id="RHEA-COMP:17340"/>
        <dbReference type="ChEBI" id="CHEBI:33019"/>
        <dbReference type="ChEBI" id="CHEBI:61560"/>
        <dbReference type="ChEBI" id="CHEBI:173112"/>
        <dbReference type="EC" id="2.7.7.7"/>
    </reaction>
</comment>
<keyword evidence="12 17" id="KW-0239">DNA-directed DNA polymerase</keyword>
<dbReference type="GO" id="GO:0003677">
    <property type="term" value="F:DNA binding"/>
    <property type="evidence" value="ECO:0007669"/>
    <property type="project" value="UniProtKB-UniRule"/>
</dbReference>
<dbReference type="InterPro" id="IPR036279">
    <property type="entry name" value="5-3_exonuclease_C_sf"/>
</dbReference>
<evidence type="ECO:0000313" key="20">
    <source>
        <dbReference type="EMBL" id="AUR51408.1"/>
    </source>
</evidence>
<dbReference type="Gene3D" id="3.30.70.370">
    <property type="match status" value="1"/>
</dbReference>
<dbReference type="SMART" id="SM00475">
    <property type="entry name" value="53EXOc"/>
    <property type="match status" value="1"/>
</dbReference>
<dbReference type="Pfam" id="PF01367">
    <property type="entry name" value="5_3_exonuc"/>
    <property type="match status" value="1"/>
</dbReference>
<keyword evidence="6 17" id="KW-0548">Nucleotidyltransferase</keyword>
<dbReference type="SUPFAM" id="SSF47807">
    <property type="entry name" value="5' to 3' exonuclease, C-terminal subdomain"/>
    <property type="match status" value="1"/>
</dbReference>
<feature type="domain" description="5'-3' exonuclease" evidence="18">
    <location>
        <begin position="2"/>
        <end position="261"/>
    </location>
</feature>
<evidence type="ECO:0000259" key="18">
    <source>
        <dbReference type="SMART" id="SM00475"/>
    </source>
</evidence>
<gene>
    <name evidence="17" type="primary">polA</name>
    <name evidence="20" type="ORF">CUN60_03545</name>
</gene>
<dbReference type="Gene3D" id="1.20.1060.10">
    <property type="entry name" value="Taq DNA Polymerase, Chain T, domain 4"/>
    <property type="match status" value="1"/>
</dbReference>
<dbReference type="InterPro" id="IPR008918">
    <property type="entry name" value="HhH2"/>
</dbReference>
<keyword evidence="11 17" id="KW-0269">Exonuclease</keyword>
<dbReference type="NCBIfam" id="NF004397">
    <property type="entry name" value="PRK05755.1"/>
    <property type="match status" value="1"/>
</dbReference>
<keyword evidence="13 17" id="KW-0238">DNA-binding</keyword>
<dbReference type="InterPro" id="IPR020045">
    <property type="entry name" value="DNA_polI_H3TH"/>
</dbReference>
<dbReference type="FunFam" id="1.10.150.20:FF:000003">
    <property type="entry name" value="DNA polymerase I"/>
    <property type="match status" value="1"/>
</dbReference>
<dbReference type="AlphaFoldDB" id="A0A2I7N4Q2"/>
<dbReference type="InterPro" id="IPR002421">
    <property type="entry name" value="5-3_exonuclease"/>
</dbReference>
<evidence type="ECO:0000256" key="5">
    <source>
        <dbReference type="ARBA" id="ARBA00022679"/>
    </source>
</evidence>
<dbReference type="Gene3D" id="3.40.50.1010">
    <property type="entry name" value="5'-nuclease"/>
    <property type="match status" value="1"/>
</dbReference>
<dbReference type="GO" id="GO:0006261">
    <property type="term" value="P:DNA-templated DNA replication"/>
    <property type="evidence" value="ECO:0007669"/>
    <property type="project" value="UniProtKB-UniRule"/>
</dbReference>
<evidence type="ECO:0000256" key="1">
    <source>
        <dbReference type="ARBA" id="ARBA00007705"/>
    </source>
</evidence>
<evidence type="ECO:0000256" key="6">
    <source>
        <dbReference type="ARBA" id="ARBA00022695"/>
    </source>
</evidence>
<dbReference type="InterPro" id="IPR029060">
    <property type="entry name" value="PIN-like_dom_sf"/>
</dbReference>
<dbReference type="PRINTS" id="PR00868">
    <property type="entry name" value="DNAPOLI"/>
</dbReference>
<evidence type="ECO:0000256" key="4">
    <source>
        <dbReference type="ARBA" id="ARBA00020311"/>
    </source>
</evidence>
<keyword evidence="10 17" id="KW-0378">Hydrolase</keyword>
<dbReference type="EMBL" id="CP024847">
    <property type="protein sequence ID" value="AUR51408.1"/>
    <property type="molecule type" value="Genomic_DNA"/>
</dbReference>
<dbReference type="GO" id="GO:0003887">
    <property type="term" value="F:DNA-directed DNA polymerase activity"/>
    <property type="evidence" value="ECO:0007669"/>
    <property type="project" value="UniProtKB-UniRule"/>
</dbReference>
<dbReference type="SUPFAM" id="SSF88723">
    <property type="entry name" value="PIN domain-like"/>
    <property type="match status" value="1"/>
</dbReference>
<dbReference type="NCBIfam" id="TIGR00593">
    <property type="entry name" value="pola"/>
    <property type="match status" value="1"/>
</dbReference>
<evidence type="ECO:0000259" key="19">
    <source>
        <dbReference type="SMART" id="SM00482"/>
    </source>
</evidence>
<evidence type="ECO:0000256" key="10">
    <source>
        <dbReference type="ARBA" id="ARBA00022801"/>
    </source>
</evidence>
<dbReference type="RefSeq" id="WP_102950708.1">
    <property type="nucleotide sequence ID" value="NZ_CP024847.1"/>
</dbReference>
<dbReference type="KEGG" id="nba:CUN60_03545"/>
<evidence type="ECO:0000256" key="8">
    <source>
        <dbReference type="ARBA" id="ARBA00022722"/>
    </source>
</evidence>
<comment type="similarity">
    <text evidence="1 17">Belongs to the DNA polymerase type-A family.</text>
</comment>
<name>A0A2I7N4Q2_9NEIS</name>
<dbReference type="InterPro" id="IPR036397">
    <property type="entry name" value="RNaseH_sf"/>
</dbReference>
<dbReference type="PROSITE" id="PS00447">
    <property type="entry name" value="DNA_POLYMERASE_A"/>
    <property type="match status" value="1"/>
</dbReference>
<dbReference type="Pfam" id="PF22619">
    <property type="entry name" value="DNA_polI_exo1"/>
    <property type="match status" value="1"/>
</dbReference>
<dbReference type="FunFam" id="1.10.150.20:FF:000002">
    <property type="entry name" value="DNA polymerase I"/>
    <property type="match status" value="1"/>
</dbReference>
<evidence type="ECO:0000256" key="2">
    <source>
        <dbReference type="ARBA" id="ARBA00011541"/>
    </source>
</evidence>
<dbReference type="GO" id="GO:0006302">
    <property type="term" value="P:double-strand break repair"/>
    <property type="evidence" value="ECO:0007669"/>
    <property type="project" value="TreeGrafter"/>
</dbReference>
<evidence type="ECO:0000256" key="7">
    <source>
        <dbReference type="ARBA" id="ARBA00022705"/>
    </source>
</evidence>
<evidence type="ECO:0000256" key="13">
    <source>
        <dbReference type="ARBA" id="ARBA00023125"/>
    </source>
</evidence>
<dbReference type="InterPro" id="IPR018320">
    <property type="entry name" value="DNA_polymerase_1"/>
</dbReference>
<evidence type="ECO:0000256" key="12">
    <source>
        <dbReference type="ARBA" id="ARBA00022932"/>
    </source>
</evidence>
<dbReference type="CDD" id="cd09898">
    <property type="entry name" value="H3TH_53EXO"/>
    <property type="match status" value="1"/>
</dbReference>
<evidence type="ECO:0000256" key="3">
    <source>
        <dbReference type="ARBA" id="ARBA00012417"/>
    </source>
</evidence>
<dbReference type="CDD" id="cd08637">
    <property type="entry name" value="DNA_pol_A_pol_I_C"/>
    <property type="match status" value="1"/>
</dbReference>
<dbReference type="EC" id="2.7.7.7" evidence="3 16"/>
<evidence type="ECO:0000256" key="14">
    <source>
        <dbReference type="ARBA" id="ARBA00023204"/>
    </source>
</evidence>
<dbReference type="InterPro" id="IPR020046">
    <property type="entry name" value="5-3_exonucl_a-hlix_arch_N"/>
</dbReference>
<dbReference type="InterPro" id="IPR002298">
    <property type="entry name" value="DNA_polymerase_A"/>
</dbReference>
<dbReference type="FunFam" id="3.40.50.1010:FF:000001">
    <property type="entry name" value="DNA polymerase I"/>
    <property type="match status" value="1"/>
</dbReference>
<dbReference type="Pfam" id="PF00476">
    <property type="entry name" value="DNA_pol_A"/>
    <property type="match status" value="1"/>
</dbReference>
<comment type="subunit">
    <text evidence="2">Single-chain monomer with multiple functions.</text>
</comment>
<dbReference type="PANTHER" id="PTHR10133">
    <property type="entry name" value="DNA POLYMERASE I"/>
    <property type="match status" value="1"/>
</dbReference>
<dbReference type="Gene3D" id="1.10.150.20">
    <property type="entry name" value="5' to 3' exonuclease, C-terminal subdomain"/>
    <property type="match status" value="2"/>
</dbReference>
<keyword evidence="8" id="KW-0540">Nuclease</keyword>
<dbReference type="InterPro" id="IPR043502">
    <property type="entry name" value="DNA/RNA_pol_sf"/>
</dbReference>
<dbReference type="Gene3D" id="3.30.420.10">
    <property type="entry name" value="Ribonuclease H-like superfamily/Ribonuclease H"/>
    <property type="match status" value="1"/>
</dbReference>
<evidence type="ECO:0000313" key="21">
    <source>
        <dbReference type="Proteomes" id="UP000236655"/>
    </source>
</evidence>
<dbReference type="SMART" id="SM00482">
    <property type="entry name" value="POLAc"/>
    <property type="match status" value="1"/>
</dbReference>
<dbReference type="GO" id="GO:0008409">
    <property type="term" value="F:5'-3' exonuclease activity"/>
    <property type="evidence" value="ECO:0007669"/>
    <property type="project" value="UniProtKB-UniRule"/>
</dbReference>
<dbReference type="OrthoDB" id="9806424at2"/>
<organism evidence="20 21">
    <name type="scientific">Aquella oligotrophica</name>
    <dbReference type="NCBI Taxonomy" id="2067065"/>
    <lineage>
        <taxon>Bacteria</taxon>
        <taxon>Pseudomonadati</taxon>
        <taxon>Pseudomonadota</taxon>
        <taxon>Betaproteobacteria</taxon>
        <taxon>Neisseriales</taxon>
        <taxon>Neisseriaceae</taxon>
        <taxon>Aquella</taxon>
    </lineage>
</organism>
<dbReference type="PANTHER" id="PTHR10133:SF27">
    <property type="entry name" value="DNA POLYMERASE NU"/>
    <property type="match status" value="1"/>
</dbReference>
<dbReference type="InterPro" id="IPR012337">
    <property type="entry name" value="RNaseH-like_sf"/>
</dbReference>
<evidence type="ECO:0000256" key="15">
    <source>
        <dbReference type="ARBA" id="ARBA00049244"/>
    </source>
</evidence>
<keyword evidence="21" id="KW-1185">Reference proteome</keyword>
<proteinExistence type="inferred from homology"/>
<dbReference type="SUPFAM" id="SSF53098">
    <property type="entry name" value="Ribonuclease H-like"/>
    <property type="match status" value="1"/>
</dbReference>
<evidence type="ECO:0000256" key="17">
    <source>
        <dbReference type="RuleBase" id="RU004460"/>
    </source>
</evidence>
<dbReference type="InterPro" id="IPR019760">
    <property type="entry name" value="DNA-dir_DNA_pol_A_CS"/>
</dbReference>
<protein>
    <recommendedName>
        <fullName evidence="4 16">DNA polymerase I</fullName>
        <ecNumber evidence="3 16">2.7.7.7</ecNumber>
    </recommendedName>
</protein>
<accession>A0A2I7N4Q2</accession>
<evidence type="ECO:0000256" key="9">
    <source>
        <dbReference type="ARBA" id="ARBA00022763"/>
    </source>
</evidence>
<dbReference type="Pfam" id="PF02739">
    <property type="entry name" value="5_3_exonuc_N"/>
    <property type="match status" value="1"/>
</dbReference>
<keyword evidence="7 17" id="KW-0235">DNA replication</keyword>
<reference evidence="21" key="1">
    <citation type="submission" date="2017-11" db="EMBL/GenBank/DDBJ databases">
        <authorList>
            <person name="Chan K.G."/>
            <person name="Lee L.S."/>
        </authorList>
    </citation>
    <scope>NUCLEOTIDE SEQUENCE [LARGE SCALE GENOMIC DNA]</scope>
    <source>
        <strain evidence="21">DSM 100970</strain>
    </source>
</reference>
<dbReference type="SMART" id="SM00279">
    <property type="entry name" value="HhH2"/>
    <property type="match status" value="1"/>
</dbReference>
<dbReference type="InterPro" id="IPR001098">
    <property type="entry name" value="DNA-dir_DNA_pol_A_palm_dom"/>
</dbReference>
<keyword evidence="9 17" id="KW-0227">DNA damage</keyword>
<evidence type="ECO:0000256" key="16">
    <source>
        <dbReference type="NCBIfam" id="TIGR00593"/>
    </source>
</evidence>
<feature type="domain" description="DNA-directed DNA polymerase family A palm" evidence="19">
    <location>
        <begin position="673"/>
        <end position="879"/>
    </location>
</feature>
<dbReference type="SUPFAM" id="SSF56672">
    <property type="entry name" value="DNA/RNA polymerases"/>
    <property type="match status" value="1"/>
</dbReference>
<comment type="function">
    <text evidence="17">In addition to polymerase activity, this DNA polymerase exhibits 5'-3' exonuclease activity.</text>
</comment>